<reference evidence="3" key="2">
    <citation type="submission" date="2025-08" db="UniProtKB">
        <authorList>
            <consortium name="RefSeq"/>
        </authorList>
    </citation>
    <scope>IDENTIFICATION</scope>
    <source>
        <tissue evidence="3">Whole plant</tissue>
    </source>
</reference>
<dbReference type="Proteomes" id="UP000515211">
    <property type="component" value="Chromosome 4"/>
</dbReference>
<dbReference type="RefSeq" id="XP_015960618.1">
    <property type="nucleotide sequence ID" value="XM_016105132.1"/>
</dbReference>
<accession>A0A6P4D114</accession>
<evidence type="ECO:0000313" key="3">
    <source>
        <dbReference type="RefSeq" id="XP_015960618.1"/>
    </source>
</evidence>
<proteinExistence type="predicted"/>
<dbReference type="KEGG" id="adu:107484578"/>
<evidence type="ECO:0000259" key="1">
    <source>
        <dbReference type="Pfam" id="PF24626"/>
    </source>
</evidence>
<feature type="domain" description="Tf2-1-like SH3-like" evidence="1">
    <location>
        <begin position="5"/>
        <end position="55"/>
    </location>
</feature>
<dbReference type="PANTHER" id="PTHR46148:SF60">
    <property type="entry name" value="CHROMO DOMAIN-CONTAINING PROTEIN"/>
    <property type="match status" value="1"/>
</dbReference>
<sequence>MTGVGRAIKAKKLNPRYIGPFQILERVGPVVYRMALPPHLSNLHDVFLMSQLWKYTPDTSHVLEPESVQLKEDLTPPMTLVRNDDTSIKRLHGKEVLLVKVAWS</sequence>
<dbReference type="PANTHER" id="PTHR46148">
    <property type="entry name" value="CHROMO DOMAIN-CONTAINING PROTEIN"/>
    <property type="match status" value="1"/>
</dbReference>
<keyword evidence="2" id="KW-1185">Reference proteome</keyword>
<gene>
    <name evidence="3" type="primary">LOC107484578</name>
</gene>
<dbReference type="InterPro" id="IPR056924">
    <property type="entry name" value="SH3_Tf2-1"/>
</dbReference>
<organism evidence="2 3">
    <name type="scientific">Arachis duranensis</name>
    <name type="common">Wild peanut</name>
    <dbReference type="NCBI Taxonomy" id="130453"/>
    <lineage>
        <taxon>Eukaryota</taxon>
        <taxon>Viridiplantae</taxon>
        <taxon>Streptophyta</taxon>
        <taxon>Embryophyta</taxon>
        <taxon>Tracheophyta</taxon>
        <taxon>Spermatophyta</taxon>
        <taxon>Magnoliopsida</taxon>
        <taxon>eudicotyledons</taxon>
        <taxon>Gunneridae</taxon>
        <taxon>Pentapetalae</taxon>
        <taxon>rosids</taxon>
        <taxon>fabids</taxon>
        <taxon>Fabales</taxon>
        <taxon>Fabaceae</taxon>
        <taxon>Papilionoideae</taxon>
        <taxon>50 kb inversion clade</taxon>
        <taxon>dalbergioids sensu lato</taxon>
        <taxon>Dalbergieae</taxon>
        <taxon>Pterocarpus clade</taxon>
        <taxon>Arachis</taxon>
    </lineage>
</organism>
<protein>
    <submittedName>
        <fullName evidence="3">Uncharacterized protein LOC107484578</fullName>
    </submittedName>
</protein>
<name>A0A6P4D114_ARADU</name>
<dbReference type="GeneID" id="107484578"/>
<reference evidence="2" key="1">
    <citation type="journal article" date="2016" name="Nat. Genet.">
        <title>The genome sequences of Arachis duranensis and Arachis ipaensis, the diploid ancestors of cultivated peanut.</title>
        <authorList>
            <person name="Bertioli D.J."/>
            <person name="Cannon S.B."/>
            <person name="Froenicke L."/>
            <person name="Huang G."/>
            <person name="Farmer A.D."/>
            <person name="Cannon E.K."/>
            <person name="Liu X."/>
            <person name="Gao D."/>
            <person name="Clevenger J."/>
            <person name="Dash S."/>
            <person name="Ren L."/>
            <person name="Moretzsohn M.C."/>
            <person name="Shirasawa K."/>
            <person name="Huang W."/>
            <person name="Vidigal B."/>
            <person name="Abernathy B."/>
            <person name="Chu Y."/>
            <person name="Niederhuth C.E."/>
            <person name="Umale P."/>
            <person name="Araujo A.C."/>
            <person name="Kozik A."/>
            <person name="Kim K.D."/>
            <person name="Burow M.D."/>
            <person name="Varshney R.K."/>
            <person name="Wang X."/>
            <person name="Zhang X."/>
            <person name="Barkley N."/>
            <person name="Guimaraes P.M."/>
            <person name="Isobe S."/>
            <person name="Guo B."/>
            <person name="Liao B."/>
            <person name="Stalker H.T."/>
            <person name="Schmitz R.J."/>
            <person name="Scheffler B.E."/>
            <person name="Leal-Bertioli S.C."/>
            <person name="Xun X."/>
            <person name="Jackson S.A."/>
            <person name="Michelmore R."/>
            <person name="Ozias-Akins P."/>
        </authorList>
    </citation>
    <scope>NUCLEOTIDE SEQUENCE [LARGE SCALE GENOMIC DNA]</scope>
    <source>
        <strain evidence="2">cv. V14167</strain>
    </source>
</reference>
<dbReference type="Pfam" id="PF24626">
    <property type="entry name" value="SH3_Tf2-1"/>
    <property type="match status" value="1"/>
</dbReference>
<dbReference type="AlphaFoldDB" id="A0A6P4D114"/>
<evidence type="ECO:0000313" key="2">
    <source>
        <dbReference type="Proteomes" id="UP000515211"/>
    </source>
</evidence>